<protein>
    <submittedName>
        <fullName evidence="2">Uncharacterized protein</fullName>
    </submittedName>
</protein>
<proteinExistence type="predicted"/>
<organism evidence="2 3">
    <name type="scientific">Mycena chlorophos</name>
    <name type="common">Agaric fungus</name>
    <name type="synonym">Agaricus chlorophos</name>
    <dbReference type="NCBI Taxonomy" id="658473"/>
    <lineage>
        <taxon>Eukaryota</taxon>
        <taxon>Fungi</taxon>
        <taxon>Dikarya</taxon>
        <taxon>Basidiomycota</taxon>
        <taxon>Agaricomycotina</taxon>
        <taxon>Agaricomycetes</taxon>
        <taxon>Agaricomycetidae</taxon>
        <taxon>Agaricales</taxon>
        <taxon>Marasmiineae</taxon>
        <taxon>Mycenaceae</taxon>
        <taxon>Mycena</taxon>
    </lineage>
</organism>
<keyword evidence="3" id="KW-1185">Reference proteome</keyword>
<feature type="compositionally biased region" description="Acidic residues" evidence="1">
    <location>
        <begin position="249"/>
        <end position="269"/>
    </location>
</feature>
<sequence length="287" mass="32265">MYNEKDRHVRGVRANTRSLTKIKAIEERIRRAVAQYQAAWQALRVLAVDLGENEWEVSLKELMASDVRGIPRRHFGDPARQRGVNTTATEISDAPLDSSQAGSSGCGPGKRRRLGGGGTTGLSWIWIRQNESREPGDAEETDEALRIEWARTRARSLRWSEELDLLEEEMRRILQFLIWRADWWDERASLRENNTETAGDSTELREGLHAYSARQAALQRELSEAFKRDWQNLPAFIADARARSAELSADGEDAYSGLEDPEIDGEDPDAPVPLGPTGSVVLPDDDV</sequence>
<evidence type="ECO:0000313" key="2">
    <source>
        <dbReference type="EMBL" id="GAT50926.1"/>
    </source>
</evidence>
<dbReference type="EMBL" id="DF846744">
    <property type="protein sequence ID" value="GAT50926.1"/>
    <property type="molecule type" value="Genomic_DNA"/>
</dbReference>
<name>A0ABQ0LIR1_MYCCL</name>
<evidence type="ECO:0000256" key="1">
    <source>
        <dbReference type="SAM" id="MobiDB-lite"/>
    </source>
</evidence>
<dbReference type="Proteomes" id="UP000815677">
    <property type="component" value="Unassembled WGS sequence"/>
</dbReference>
<feature type="region of interest" description="Disordered" evidence="1">
    <location>
        <begin position="89"/>
        <end position="117"/>
    </location>
</feature>
<gene>
    <name evidence="2" type="ORF">MCHLO_08113</name>
</gene>
<accession>A0ABQ0LIR1</accession>
<reference evidence="2" key="1">
    <citation type="submission" date="2014-09" db="EMBL/GenBank/DDBJ databases">
        <title>Genome sequence of the luminous mushroom Mycena chlorophos for searching fungal bioluminescence genes.</title>
        <authorList>
            <person name="Tanaka Y."/>
            <person name="Kasuga D."/>
            <person name="Oba Y."/>
            <person name="Hase S."/>
            <person name="Sato K."/>
            <person name="Oba Y."/>
            <person name="Sakakibara Y."/>
        </authorList>
    </citation>
    <scope>NUCLEOTIDE SEQUENCE</scope>
</reference>
<feature type="region of interest" description="Disordered" evidence="1">
    <location>
        <begin position="248"/>
        <end position="287"/>
    </location>
</feature>
<evidence type="ECO:0000313" key="3">
    <source>
        <dbReference type="Proteomes" id="UP000815677"/>
    </source>
</evidence>